<protein>
    <submittedName>
        <fullName evidence="1">Uncharacterized protein</fullName>
    </submittedName>
</protein>
<dbReference type="Proteomes" id="UP001283361">
    <property type="component" value="Unassembled WGS sequence"/>
</dbReference>
<evidence type="ECO:0000313" key="1">
    <source>
        <dbReference type="EMBL" id="KAK3738336.1"/>
    </source>
</evidence>
<comment type="caution">
    <text evidence="1">The sequence shown here is derived from an EMBL/GenBank/DDBJ whole genome shotgun (WGS) entry which is preliminary data.</text>
</comment>
<reference evidence="1" key="1">
    <citation type="journal article" date="2023" name="G3 (Bethesda)">
        <title>A reference genome for the long-term kleptoplast-retaining sea slug Elysia crispata morphotype clarki.</title>
        <authorList>
            <person name="Eastman K.E."/>
            <person name="Pendleton A.L."/>
            <person name="Shaikh M.A."/>
            <person name="Suttiyut T."/>
            <person name="Ogas R."/>
            <person name="Tomko P."/>
            <person name="Gavelis G."/>
            <person name="Widhalm J.R."/>
            <person name="Wisecaver J.H."/>
        </authorList>
    </citation>
    <scope>NUCLEOTIDE SEQUENCE</scope>
    <source>
        <strain evidence="1">ECLA1</strain>
    </source>
</reference>
<organism evidence="1 2">
    <name type="scientific">Elysia crispata</name>
    <name type="common">lettuce slug</name>
    <dbReference type="NCBI Taxonomy" id="231223"/>
    <lineage>
        <taxon>Eukaryota</taxon>
        <taxon>Metazoa</taxon>
        <taxon>Spiralia</taxon>
        <taxon>Lophotrochozoa</taxon>
        <taxon>Mollusca</taxon>
        <taxon>Gastropoda</taxon>
        <taxon>Heterobranchia</taxon>
        <taxon>Euthyneura</taxon>
        <taxon>Panpulmonata</taxon>
        <taxon>Sacoglossa</taxon>
        <taxon>Placobranchoidea</taxon>
        <taxon>Plakobranchidae</taxon>
        <taxon>Elysia</taxon>
    </lineage>
</organism>
<keyword evidence="2" id="KW-1185">Reference proteome</keyword>
<accession>A0AAE0YBQ1</accession>
<dbReference type="EMBL" id="JAWDGP010006599">
    <property type="protein sequence ID" value="KAK3738336.1"/>
    <property type="molecule type" value="Genomic_DNA"/>
</dbReference>
<dbReference type="AlphaFoldDB" id="A0AAE0YBQ1"/>
<sequence length="66" mass="7434">MSISGFKRECEYIGVGAWLWEYQSPGMSVSISESRYKCEYIGVKSSGMSVNISESRHECGYNRDPA</sequence>
<evidence type="ECO:0000313" key="2">
    <source>
        <dbReference type="Proteomes" id="UP001283361"/>
    </source>
</evidence>
<gene>
    <name evidence="1" type="ORF">RRG08_039743</name>
</gene>
<name>A0AAE0YBQ1_9GAST</name>
<proteinExistence type="predicted"/>